<keyword evidence="2" id="KW-1185">Reference proteome</keyword>
<organism evidence="1 2">
    <name type="scientific">Secundilactobacillus odoratitofui DSM 19909 = JCM 15043</name>
    <dbReference type="NCBI Taxonomy" id="1423776"/>
    <lineage>
        <taxon>Bacteria</taxon>
        <taxon>Bacillati</taxon>
        <taxon>Bacillota</taxon>
        <taxon>Bacilli</taxon>
        <taxon>Lactobacillales</taxon>
        <taxon>Lactobacillaceae</taxon>
        <taxon>Secundilactobacillus</taxon>
    </lineage>
</organism>
<dbReference type="EMBL" id="AZEE01000028">
    <property type="protein sequence ID" value="KRK97902.1"/>
    <property type="molecule type" value="Genomic_DNA"/>
</dbReference>
<evidence type="ECO:0000313" key="2">
    <source>
        <dbReference type="Proteomes" id="UP000051160"/>
    </source>
</evidence>
<accession>A0A0R1LPZ5</accession>
<comment type="caution">
    <text evidence="1">The sequence shown here is derived from an EMBL/GenBank/DDBJ whole genome shotgun (WGS) entry which is preliminary data.</text>
</comment>
<evidence type="ECO:0000313" key="1">
    <source>
        <dbReference type="EMBL" id="KRK97902.1"/>
    </source>
</evidence>
<dbReference type="PATRIC" id="fig|1423776.4.peg.882"/>
<dbReference type="Proteomes" id="UP000051160">
    <property type="component" value="Unassembled WGS sequence"/>
</dbReference>
<gene>
    <name evidence="1" type="ORF">FD04_GL000875</name>
</gene>
<reference evidence="1 2" key="1">
    <citation type="journal article" date="2015" name="Genome Announc.">
        <title>Expanding the biotechnology potential of lactobacilli through comparative genomics of 213 strains and associated genera.</title>
        <authorList>
            <person name="Sun Z."/>
            <person name="Harris H.M."/>
            <person name="McCann A."/>
            <person name="Guo C."/>
            <person name="Argimon S."/>
            <person name="Zhang W."/>
            <person name="Yang X."/>
            <person name="Jeffery I.B."/>
            <person name="Cooney J.C."/>
            <person name="Kagawa T.F."/>
            <person name="Liu W."/>
            <person name="Song Y."/>
            <person name="Salvetti E."/>
            <person name="Wrobel A."/>
            <person name="Rasinkangas P."/>
            <person name="Parkhill J."/>
            <person name="Rea M.C."/>
            <person name="O'Sullivan O."/>
            <person name="Ritari J."/>
            <person name="Douillard F.P."/>
            <person name="Paul Ross R."/>
            <person name="Yang R."/>
            <person name="Briner A.E."/>
            <person name="Felis G.E."/>
            <person name="de Vos W.M."/>
            <person name="Barrangou R."/>
            <person name="Klaenhammer T.R."/>
            <person name="Caufield P.W."/>
            <person name="Cui Y."/>
            <person name="Zhang H."/>
            <person name="O'Toole P.W."/>
        </authorList>
    </citation>
    <scope>NUCLEOTIDE SEQUENCE [LARGE SCALE GENOMIC DNA]</scope>
    <source>
        <strain evidence="1 2">DSM 19909</strain>
    </source>
</reference>
<dbReference type="RefSeq" id="WP_054699939.1">
    <property type="nucleotide sequence ID" value="NZ_AZEE01000028.1"/>
</dbReference>
<name>A0A0R1LPZ5_9LACO</name>
<dbReference type="STRING" id="1423776.FD04_GL000875"/>
<evidence type="ECO:0008006" key="3">
    <source>
        <dbReference type="Google" id="ProtNLM"/>
    </source>
</evidence>
<sequence>MKRFLTSILLTGGAMLTMHLINKRQSPVDFATETWQTAKAKKEQLSEVVRQEQVVSDRLNQLQAELDKAQPAIDSLQIAANEFEFKIKPHFDLINDRLASLENNNLSHE</sequence>
<proteinExistence type="predicted"/>
<dbReference type="OrthoDB" id="2297036at2"/>
<dbReference type="AlphaFoldDB" id="A0A0R1LPZ5"/>
<protein>
    <recommendedName>
        <fullName evidence="3">Tropomyosin</fullName>
    </recommendedName>
</protein>